<keyword evidence="2" id="KW-0805">Transcription regulation</keyword>
<dbReference type="InterPro" id="IPR028082">
    <property type="entry name" value="Peripla_BP_I"/>
</dbReference>
<dbReference type="CDD" id="cd06267">
    <property type="entry name" value="PBP1_LacI_sugar_binding-like"/>
    <property type="match status" value="1"/>
</dbReference>
<dbReference type="PROSITE" id="PS00356">
    <property type="entry name" value="HTH_LACI_1"/>
    <property type="match status" value="1"/>
</dbReference>
<evidence type="ECO:0000256" key="4">
    <source>
        <dbReference type="ARBA" id="ARBA00023163"/>
    </source>
</evidence>
<dbReference type="Gene3D" id="1.10.260.40">
    <property type="entry name" value="lambda repressor-like DNA-binding domains"/>
    <property type="match status" value="1"/>
</dbReference>
<dbReference type="Pfam" id="PF00532">
    <property type="entry name" value="Peripla_BP_1"/>
    <property type="match status" value="1"/>
</dbReference>
<keyword evidence="1" id="KW-0678">Repressor</keyword>
<dbReference type="Proteomes" id="UP000051733">
    <property type="component" value="Unassembled WGS sequence"/>
</dbReference>
<dbReference type="SMART" id="SM00354">
    <property type="entry name" value="HTH_LACI"/>
    <property type="match status" value="1"/>
</dbReference>
<feature type="domain" description="HTH lacI-type" evidence="5">
    <location>
        <begin position="2"/>
        <end position="55"/>
    </location>
</feature>
<comment type="caution">
    <text evidence="6">The sequence shown here is derived from an EMBL/GenBank/DDBJ whole genome shotgun (WGS) entry which is preliminary data.</text>
</comment>
<dbReference type="Pfam" id="PF01547">
    <property type="entry name" value="SBP_bac_1"/>
    <property type="match status" value="1"/>
</dbReference>
<protein>
    <recommendedName>
        <fullName evidence="5">HTH lacI-type domain-containing protein</fullName>
    </recommendedName>
</protein>
<dbReference type="Pfam" id="PF00356">
    <property type="entry name" value="LacI"/>
    <property type="match status" value="1"/>
</dbReference>
<dbReference type="SUPFAM" id="SSF47413">
    <property type="entry name" value="lambda repressor-like DNA-binding domains"/>
    <property type="match status" value="1"/>
</dbReference>
<evidence type="ECO:0000313" key="7">
    <source>
        <dbReference type="Proteomes" id="UP000051733"/>
    </source>
</evidence>
<dbReference type="InterPro" id="IPR006059">
    <property type="entry name" value="SBP"/>
</dbReference>
<dbReference type="OrthoDB" id="1639518at2"/>
<proteinExistence type="predicted"/>
<sequence>MATIKDVAKQAHVSVGTVSNVLNGKTNNRKLVKQVEDAMEQLAYYPDVRARNLKKTTNSLVGVIIPNLENADCLAFLSAVDKKLRENNFDIFLKVSQNNYQLERKGIEQCLEHHVNGILVYSPFKDNVTYLLQNTPIPSALVSEYASYNFTGDVTTISYDKALKQALEHLKSKGFHNTGLIMESGLVYENNFFDIYQKYYPKAENKYVQTVDSNQESGFISAFSMLQKHPEIQAIIISDYQLAKGAIKALKMLNIQDIYLIVIKESNWIDDDVDIDAQISISFQKIGANIADRLIHSMTKSKTHESVAKKFEAQFIQEKEKPVILNKVVAPLRFELVDSPAARALVMYSKIYTRETGNKIEFDIKTYNQLEHDLYNQKSHRDPYYDGFLVDIAWMDGFADQGILLPLDHVQQKYPEYFHGFLTNMLSEYGVYKGKLFGLPFISGTQLLFYQKDLFEDKMLRYNYRLANGEELLPPENWAQFNLIAKYFSREFNPNSPVKYGISNITGQNISTTISFLNRLWAYNSDVFDTNGNVIINNKNSLVALKNFKESYLYASHNQATDTWEKVAHEFSTGDVAMSVLYNGDAVDINDFSKSRVAGNIGYKLIPGLSPVLGGWCLSINPFGKNIEAAIQFILWACSNENAIPISLLGGSTLRNEYYEHSDLDNVYPWKSLLKESFPISKKRVIPDTVQGYEQSDKIYTTIISKELTKLINGEIDEKTTLINLDNNINRFITDHDQTKIP</sequence>
<keyword evidence="4" id="KW-0804">Transcription</keyword>
<organism evidence="6 7">
    <name type="scientific">Paucilactobacillus vaccinostercus DSM 20634</name>
    <dbReference type="NCBI Taxonomy" id="1423813"/>
    <lineage>
        <taxon>Bacteria</taxon>
        <taxon>Bacillati</taxon>
        <taxon>Bacillota</taxon>
        <taxon>Bacilli</taxon>
        <taxon>Lactobacillales</taxon>
        <taxon>Lactobacillaceae</taxon>
        <taxon>Paucilactobacillus</taxon>
    </lineage>
</organism>
<keyword evidence="7" id="KW-1185">Reference proteome</keyword>
<dbReference type="SUPFAM" id="SSF53822">
    <property type="entry name" value="Periplasmic binding protein-like I"/>
    <property type="match status" value="1"/>
</dbReference>
<dbReference type="CDD" id="cd01392">
    <property type="entry name" value="HTH_LacI"/>
    <property type="match status" value="1"/>
</dbReference>
<accession>A0A0R2A338</accession>
<dbReference type="SUPFAM" id="SSF53850">
    <property type="entry name" value="Periplasmic binding protein-like II"/>
    <property type="match status" value="1"/>
</dbReference>
<keyword evidence="3" id="KW-0238">DNA-binding</keyword>
<dbReference type="AlphaFoldDB" id="A0A0R2A338"/>
<evidence type="ECO:0000256" key="1">
    <source>
        <dbReference type="ARBA" id="ARBA00022491"/>
    </source>
</evidence>
<evidence type="ECO:0000313" key="6">
    <source>
        <dbReference type="EMBL" id="KRM61745.1"/>
    </source>
</evidence>
<dbReference type="STRING" id="1423813.FC26_GL001311"/>
<evidence type="ECO:0000256" key="3">
    <source>
        <dbReference type="ARBA" id="ARBA00023125"/>
    </source>
</evidence>
<dbReference type="EMBL" id="AYYY01000021">
    <property type="protein sequence ID" value="KRM61745.1"/>
    <property type="molecule type" value="Genomic_DNA"/>
</dbReference>
<dbReference type="RefSeq" id="WP_057778291.1">
    <property type="nucleotide sequence ID" value="NZ_AYYY01000021.1"/>
</dbReference>
<evidence type="ECO:0000256" key="2">
    <source>
        <dbReference type="ARBA" id="ARBA00023015"/>
    </source>
</evidence>
<dbReference type="GO" id="GO:0003700">
    <property type="term" value="F:DNA-binding transcription factor activity"/>
    <property type="evidence" value="ECO:0007669"/>
    <property type="project" value="TreeGrafter"/>
</dbReference>
<gene>
    <name evidence="6" type="ORF">FC26_GL001311</name>
</gene>
<dbReference type="Gene3D" id="3.40.50.2300">
    <property type="match status" value="2"/>
</dbReference>
<dbReference type="Gene3D" id="3.40.190.10">
    <property type="entry name" value="Periplasmic binding protein-like II"/>
    <property type="match status" value="2"/>
</dbReference>
<dbReference type="PROSITE" id="PS50932">
    <property type="entry name" value="HTH_LACI_2"/>
    <property type="match status" value="1"/>
</dbReference>
<dbReference type="InterPro" id="IPR001761">
    <property type="entry name" value="Peripla_BP/Lac1_sug-bd_dom"/>
</dbReference>
<dbReference type="InterPro" id="IPR010982">
    <property type="entry name" value="Lambda_DNA-bd_dom_sf"/>
</dbReference>
<dbReference type="InterPro" id="IPR000843">
    <property type="entry name" value="HTH_LacI"/>
</dbReference>
<dbReference type="GO" id="GO:0000976">
    <property type="term" value="F:transcription cis-regulatory region binding"/>
    <property type="evidence" value="ECO:0007669"/>
    <property type="project" value="TreeGrafter"/>
</dbReference>
<dbReference type="PANTHER" id="PTHR30146:SF148">
    <property type="entry name" value="HTH-TYPE TRANSCRIPTIONAL REPRESSOR PURR-RELATED"/>
    <property type="match status" value="1"/>
</dbReference>
<reference evidence="6 7" key="1">
    <citation type="journal article" date="2015" name="Genome Announc.">
        <title>Expanding the biotechnology potential of lactobacilli through comparative genomics of 213 strains and associated genera.</title>
        <authorList>
            <person name="Sun Z."/>
            <person name="Harris H.M."/>
            <person name="McCann A."/>
            <person name="Guo C."/>
            <person name="Argimon S."/>
            <person name="Zhang W."/>
            <person name="Yang X."/>
            <person name="Jeffery I.B."/>
            <person name="Cooney J.C."/>
            <person name="Kagawa T.F."/>
            <person name="Liu W."/>
            <person name="Song Y."/>
            <person name="Salvetti E."/>
            <person name="Wrobel A."/>
            <person name="Rasinkangas P."/>
            <person name="Parkhill J."/>
            <person name="Rea M.C."/>
            <person name="O'Sullivan O."/>
            <person name="Ritari J."/>
            <person name="Douillard F.P."/>
            <person name="Paul Ross R."/>
            <person name="Yang R."/>
            <person name="Briner A.E."/>
            <person name="Felis G.E."/>
            <person name="de Vos W.M."/>
            <person name="Barrangou R."/>
            <person name="Klaenhammer T.R."/>
            <person name="Caufield P.W."/>
            <person name="Cui Y."/>
            <person name="Zhang H."/>
            <person name="O'Toole P.W."/>
        </authorList>
    </citation>
    <scope>NUCLEOTIDE SEQUENCE [LARGE SCALE GENOMIC DNA]</scope>
    <source>
        <strain evidence="6 7">DSM 20634</strain>
    </source>
</reference>
<dbReference type="PATRIC" id="fig|1423813.3.peg.1336"/>
<evidence type="ECO:0000259" key="5">
    <source>
        <dbReference type="PROSITE" id="PS50932"/>
    </source>
</evidence>
<name>A0A0R2A338_9LACO</name>
<dbReference type="PANTHER" id="PTHR30146">
    <property type="entry name" value="LACI-RELATED TRANSCRIPTIONAL REPRESSOR"/>
    <property type="match status" value="1"/>
</dbReference>